<comment type="caution">
    <text evidence="3">The sequence shown here is derived from an EMBL/GenBank/DDBJ whole genome shotgun (WGS) entry which is preliminary data.</text>
</comment>
<accession>A0ABN2F0E2</accession>
<reference evidence="3 4" key="1">
    <citation type="journal article" date="2019" name="Int. J. Syst. Evol. Microbiol.">
        <title>The Global Catalogue of Microorganisms (GCM) 10K type strain sequencing project: providing services to taxonomists for standard genome sequencing and annotation.</title>
        <authorList>
            <consortium name="The Broad Institute Genomics Platform"/>
            <consortium name="The Broad Institute Genome Sequencing Center for Infectious Disease"/>
            <person name="Wu L."/>
            <person name="Ma J."/>
        </authorList>
    </citation>
    <scope>NUCLEOTIDE SEQUENCE [LARGE SCALE GENOMIC DNA]</scope>
    <source>
        <strain evidence="3 4">JCM 14306</strain>
    </source>
</reference>
<feature type="region of interest" description="Disordered" evidence="1">
    <location>
        <begin position="28"/>
        <end position="54"/>
    </location>
</feature>
<keyword evidence="4" id="KW-1185">Reference proteome</keyword>
<name>A0ABN2F0E2_9ACTN</name>
<evidence type="ECO:0000256" key="1">
    <source>
        <dbReference type="SAM" id="MobiDB-lite"/>
    </source>
</evidence>
<evidence type="ECO:0000256" key="2">
    <source>
        <dbReference type="SAM" id="Phobius"/>
    </source>
</evidence>
<gene>
    <name evidence="3" type="ORF">GCM10009744_09060</name>
</gene>
<keyword evidence="2" id="KW-1133">Transmembrane helix</keyword>
<organism evidence="3 4">
    <name type="scientific">Kribbella alba</name>
    <dbReference type="NCBI Taxonomy" id="190197"/>
    <lineage>
        <taxon>Bacteria</taxon>
        <taxon>Bacillati</taxon>
        <taxon>Actinomycetota</taxon>
        <taxon>Actinomycetes</taxon>
        <taxon>Propionibacteriales</taxon>
        <taxon>Kribbellaceae</taxon>
        <taxon>Kribbella</taxon>
    </lineage>
</organism>
<evidence type="ECO:0000313" key="4">
    <source>
        <dbReference type="Proteomes" id="UP001501319"/>
    </source>
</evidence>
<dbReference type="SUPFAM" id="SSF57938">
    <property type="entry name" value="DnaJ/Hsp40 cysteine-rich domain"/>
    <property type="match status" value="1"/>
</dbReference>
<proteinExistence type="predicted"/>
<dbReference type="InterPro" id="IPR036410">
    <property type="entry name" value="HSP_DnaJ_Cys-rich_dom_sf"/>
</dbReference>
<feature type="compositionally biased region" description="Low complexity" evidence="1">
    <location>
        <begin position="30"/>
        <end position="51"/>
    </location>
</feature>
<feature type="transmembrane region" description="Helical" evidence="2">
    <location>
        <begin position="63"/>
        <end position="82"/>
    </location>
</feature>
<protein>
    <submittedName>
        <fullName evidence="3">Uncharacterized protein</fullName>
    </submittedName>
</protein>
<dbReference type="Gene3D" id="6.20.20.10">
    <property type="match status" value="1"/>
</dbReference>
<sequence length="131" mass="13411">MFPTAPSDAMNLAVHIVVALTSTTAPNPQPSNAAAAGHAASQAAETTTSSTPADVASSIGPTGMLLLLAIAAFAVYVISLGLHPNAKCNRCKGAGRHKGSLFSYATRPCNSCKGRGTHPRLGRKLLFKQPS</sequence>
<keyword evidence="2" id="KW-0812">Transmembrane</keyword>
<dbReference type="EMBL" id="BAAANE010000003">
    <property type="protein sequence ID" value="GAA1623892.1"/>
    <property type="molecule type" value="Genomic_DNA"/>
</dbReference>
<keyword evidence="2" id="KW-0472">Membrane</keyword>
<evidence type="ECO:0000313" key="3">
    <source>
        <dbReference type="EMBL" id="GAA1623892.1"/>
    </source>
</evidence>
<dbReference type="Proteomes" id="UP001501319">
    <property type="component" value="Unassembled WGS sequence"/>
</dbReference>